<accession>A0A2T3A8W0</accession>
<dbReference type="PANTHER" id="PTHR23225:SF2">
    <property type="entry name" value="AT09679P-RELATED"/>
    <property type="match status" value="1"/>
</dbReference>
<reference evidence="1 2" key="1">
    <citation type="journal article" date="2018" name="Mycol. Prog.">
        <title>Coniella lustricola, a new species from submerged detritus.</title>
        <authorList>
            <person name="Raudabaugh D.B."/>
            <person name="Iturriaga T."/>
            <person name="Carver A."/>
            <person name="Mondo S."/>
            <person name="Pangilinan J."/>
            <person name="Lipzen A."/>
            <person name="He G."/>
            <person name="Amirebrahimi M."/>
            <person name="Grigoriev I.V."/>
            <person name="Miller A.N."/>
        </authorList>
    </citation>
    <scope>NUCLEOTIDE SEQUENCE [LARGE SCALE GENOMIC DNA]</scope>
    <source>
        <strain evidence="1 2">B22-T-1</strain>
    </source>
</reference>
<dbReference type="PANTHER" id="PTHR23225">
    <property type="entry name" value="ZINC FINGER PROTEIN"/>
    <property type="match status" value="1"/>
</dbReference>
<dbReference type="OrthoDB" id="5388486at2759"/>
<name>A0A2T3A8W0_9PEZI</name>
<evidence type="ECO:0008006" key="3">
    <source>
        <dbReference type="Google" id="ProtNLM"/>
    </source>
</evidence>
<sequence length="141" mass="15563">LPNGAIFNRKDLYTQHIRRMHAPADAAAASKPIGTTKDQWNNQVKLLQTQAIRERCQLPDYMECPALHCSSIFSGADAWDKRMEHVARHLEKAALGQEAPVIFGGPTDGTLMSWATRPDVAVVKLVAPGHWQLNKPLQAAS</sequence>
<keyword evidence="2" id="KW-1185">Reference proteome</keyword>
<evidence type="ECO:0000313" key="1">
    <source>
        <dbReference type="EMBL" id="PSR85904.1"/>
    </source>
</evidence>
<evidence type="ECO:0000313" key="2">
    <source>
        <dbReference type="Proteomes" id="UP000241462"/>
    </source>
</evidence>
<dbReference type="GO" id="GO:0003700">
    <property type="term" value="F:DNA-binding transcription factor activity"/>
    <property type="evidence" value="ECO:0007669"/>
    <property type="project" value="InterPro"/>
</dbReference>
<dbReference type="InterPro" id="IPR039970">
    <property type="entry name" value="TF_Grauzone"/>
</dbReference>
<proteinExistence type="predicted"/>
<organism evidence="1 2">
    <name type="scientific">Coniella lustricola</name>
    <dbReference type="NCBI Taxonomy" id="2025994"/>
    <lineage>
        <taxon>Eukaryota</taxon>
        <taxon>Fungi</taxon>
        <taxon>Dikarya</taxon>
        <taxon>Ascomycota</taxon>
        <taxon>Pezizomycotina</taxon>
        <taxon>Sordariomycetes</taxon>
        <taxon>Sordariomycetidae</taxon>
        <taxon>Diaporthales</taxon>
        <taxon>Schizoparmaceae</taxon>
        <taxon>Coniella</taxon>
    </lineage>
</organism>
<dbReference type="AlphaFoldDB" id="A0A2T3A8W0"/>
<feature type="non-terminal residue" evidence="1">
    <location>
        <position position="141"/>
    </location>
</feature>
<gene>
    <name evidence="1" type="ORF">BD289DRAFT_347825</name>
</gene>
<dbReference type="InParanoid" id="A0A2T3A8W0"/>
<dbReference type="EMBL" id="KZ678436">
    <property type="protein sequence ID" value="PSR85904.1"/>
    <property type="molecule type" value="Genomic_DNA"/>
</dbReference>
<protein>
    <recommendedName>
        <fullName evidence="3">C2H2-type domain-containing protein</fullName>
    </recommendedName>
</protein>
<dbReference type="Proteomes" id="UP000241462">
    <property type="component" value="Unassembled WGS sequence"/>
</dbReference>
<feature type="non-terminal residue" evidence="1">
    <location>
        <position position="1"/>
    </location>
</feature>